<dbReference type="Proteomes" id="UP000004840">
    <property type="component" value="Unassembled WGS sequence"/>
</dbReference>
<proteinExistence type="predicted"/>
<dbReference type="EMBL" id="CAFW01000027">
    <property type="protein sequence ID" value="CCE54485.1"/>
    <property type="molecule type" value="Genomic_DNA"/>
</dbReference>
<sequence>MSNSSHMPVKVIRSAKRKRTVAARLNAGVLEVRIPGWMNKSEEDDAVADMLQRVAKRTVSQHTSDDQLEQRAQELNAKVLDNKAQVGSIRWVSNQNTRWGSTSIATGDIRISDRLQKVPDYVLDSVIVHELTHTFIPGHSKEFWEWADRAHKAERAKGYLEAFARFGQAEESAEAE</sequence>
<name>G7HWC0_9CORY</name>
<feature type="domain" description="YgjP-like metallopeptidase" evidence="1">
    <location>
        <begin position="64"/>
        <end position="149"/>
    </location>
</feature>
<evidence type="ECO:0000259" key="1">
    <source>
        <dbReference type="Pfam" id="PF01863"/>
    </source>
</evidence>
<gene>
    <name evidence="2" type="ORF">CCAS_04475</name>
</gene>
<dbReference type="AlphaFoldDB" id="G7HWC0"/>
<dbReference type="Pfam" id="PF01863">
    <property type="entry name" value="YgjP-like"/>
    <property type="match status" value="1"/>
</dbReference>
<dbReference type="InterPro" id="IPR053136">
    <property type="entry name" value="UTP_pyrophosphatase-like"/>
</dbReference>
<protein>
    <recommendedName>
        <fullName evidence="1">YgjP-like metallopeptidase domain-containing protein</fullName>
    </recommendedName>
</protein>
<accession>G7HWC0</accession>
<evidence type="ECO:0000313" key="2">
    <source>
        <dbReference type="EMBL" id="CCE54485.1"/>
    </source>
</evidence>
<dbReference type="PANTHER" id="PTHR30399:SF1">
    <property type="entry name" value="UTP PYROPHOSPHATASE"/>
    <property type="match status" value="1"/>
</dbReference>
<organism evidence="2 3">
    <name type="scientific">Corynebacterium casei UCMA 3821</name>
    <dbReference type="NCBI Taxonomy" id="1110505"/>
    <lineage>
        <taxon>Bacteria</taxon>
        <taxon>Bacillati</taxon>
        <taxon>Actinomycetota</taxon>
        <taxon>Actinomycetes</taxon>
        <taxon>Mycobacteriales</taxon>
        <taxon>Corynebacteriaceae</taxon>
        <taxon>Corynebacterium</taxon>
    </lineage>
</organism>
<dbReference type="PANTHER" id="PTHR30399">
    <property type="entry name" value="UNCHARACTERIZED PROTEIN YGJP"/>
    <property type="match status" value="1"/>
</dbReference>
<evidence type="ECO:0000313" key="3">
    <source>
        <dbReference type="Proteomes" id="UP000004840"/>
    </source>
</evidence>
<dbReference type="InterPro" id="IPR002725">
    <property type="entry name" value="YgjP-like_metallopeptidase"/>
</dbReference>
<dbReference type="Gene3D" id="3.30.2010.10">
    <property type="entry name" value="Metalloproteases ('zincins'), catalytic domain"/>
    <property type="match status" value="1"/>
</dbReference>
<dbReference type="GeneID" id="82878231"/>
<reference evidence="2 3" key="1">
    <citation type="journal article" date="2012" name="J. Bacteriol.">
        <title>Genome Sequence of Corynebacterium casei UCMA 3821, Isolated from a Smear-Ripened Cheese.</title>
        <authorList>
            <person name="Monnet C."/>
            <person name="Loux V."/>
            <person name="Bento P."/>
            <person name="Gibrat J.F."/>
            <person name="Straub C."/>
            <person name="Bonnarme P."/>
            <person name="Landaud S."/>
            <person name="Irlinger F."/>
        </authorList>
    </citation>
    <scope>NUCLEOTIDE SEQUENCE [LARGE SCALE GENOMIC DNA]</scope>
    <source>
        <strain evidence="2 3">UCMA 3821</strain>
    </source>
</reference>
<dbReference type="RefSeq" id="WP_006822016.1">
    <property type="nucleotide sequence ID" value="NZ_CAFW01000027.1"/>
</dbReference>
<dbReference type="CDD" id="cd07344">
    <property type="entry name" value="M48_yhfN_like"/>
    <property type="match status" value="1"/>
</dbReference>
<comment type="caution">
    <text evidence="2">The sequence shown here is derived from an EMBL/GenBank/DDBJ whole genome shotgun (WGS) entry which is preliminary data.</text>
</comment>